<comment type="caution">
    <text evidence="2">The sequence shown here is derived from an EMBL/GenBank/DDBJ whole genome shotgun (WGS) entry which is preliminary data.</text>
</comment>
<protein>
    <submittedName>
        <fullName evidence="2">Uncharacterized protein</fullName>
    </submittedName>
</protein>
<evidence type="ECO:0000256" key="1">
    <source>
        <dbReference type="SAM" id="Phobius"/>
    </source>
</evidence>
<keyword evidence="1" id="KW-1133">Transmembrane helix</keyword>
<dbReference type="EMBL" id="JAUCMV010000005">
    <property type="protein sequence ID" value="KAK0393562.1"/>
    <property type="molecule type" value="Genomic_DNA"/>
</dbReference>
<evidence type="ECO:0000313" key="3">
    <source>
        <dbReference type="Proteomes" id="UP001175271"/>
    </source>
</evidence>
<evidence type="ECO:0000313" key="2">
    <source>
        <dbReference type="EMBL" id="KAK0393562.1"/>
    </source>
</evidence>
<gene>
    <name evidence="2" type="ORF">QR680_000278</name>
</gene>
<accession>A0AA39GU28</accession>
<keyword evidence="1" id="KW-0472">Membrane</keyword>
<keyword evidence="3" id="KW-1185">Reference proteome</keyword>
<dbReference type="AlphaFoldDB" id="A0AA39GU28"/>
<feature type="transmembrane region" description="Helical" evidence="1">
    <location>
        <begin position="112"/>
        <end position="139"/>
    </location>
</feature>
<feature type="transmembrane region" description="Helical" evidence="1">
    <location>
        <begin position="70"/>
        <end position="91"/>
    </location>
</feature>
<feature type="transmembrane region" description="Helical" evidence="1">
    <location>
        <begin position="6"/>
        <end position="31"/>
    </location>
</feature>
<feature type="transmembrane region" description="Helical" evidence="1">
    <location>
        <begin position="43"/>
        <end position="64"/>
    </location>
</feature>
<dbReference type="Proteomes" id="UP001175271">
    <property type="component" value="Unassembled WGS sequence"/>
</dbReference>
<reference evidence="2" key="1">
    <citation type="submission" date="2023-06" db="EMBL/GenBank/DDBJ databases">
        <title>Genomic analysis of the entomopathogenic nematode Steinernema hermaphroditum.</title>
        <authorList>
            <person name="Schwarz E.M."/>
            <person name="Heppert J.K."/>
            <person name="Baniya A."/>
            <person name="Schwartz H.T."/>
            <person name="Tan C.-H."/>
            <person name="Antoshechkin I."/>
            <person name="Sternberg P.W."/>
            <person name="Goodrich-Blair H."/>
            <person name="Dillman A.R."/>
        </authorList>
    </citation>
    <scope>NUCLEOTIDE SEQUENCE</scope>
    <source>
        <strain evidence="2">PS9179</strain>
        <tissue evidence="2">Whole animal</tissue>
    </source>
</reference>
<keyword evidence="1" id="KW-0812">Transmembrane</keyword>
<sequence>MDTYEVIILIFGILYVLNGLFGCTCGSAKFLTSNTEWKYRTLIIHLFTYVNALILGTLTILAIALQKSWLLGPTIIHALIRIVAQCFYIVITFKGYRNEDDANEQDERRKRISTIGTYVIAVILDMIYMIVAILCVQVLNEKSDASNWSVHPSRG</sequence>
<proteinExistence type="predicted"/>
<organism evidence="2 3">
    <name type="scientific">Steinernema hermaphroditum</name>
    <dbReference type="NCBI Taxonomy" id="289476"/>
    <lineage>
        <taxon>Eukaryota</taxon>
        <taxon>Metazoa</taxon>
        <taxon>Ecdysozoa</taxon>
        <taxon>Nematoda</taxon>
        <taxon>Chromadorea</taxon>
        <taxon>Rhabditida</taxon>
        <taxon>Tylenchina</taxon>
        <taxon>Panagrolaimomorpha</taxon>
        <taxon>Strongyloidoidea</taxon>
        <taxon>Steinernematidae</taxon>
        <taxon>Steinernema</taxon>
    </lineage>
</organism>
<name>A0AA39GU28_9BILA</name>